<dbReference type="AlphaFoldDB" id="A0A7Y2PJY9"/>
<evidence type="ECO:0000313" key="1">
    <source>
        <dbReference type="EMBL" id="NNG66399.1"/>
    </source>
</evidence>
<comment type="caution">
    <text evidence="1">The sequence shown here is derived from an EMBL/GenBank/DDBJ whole genome shotgun (WGS) entry which is preliminary data.</text>
</comment>
<dbReference type="EMBL" id="JABEQB010000008">
    <property type="protein sequence ID" value="NNG66399.1"/>
    <property type="molecule type" value="Genomic_DNA"/>
</dbReference>
<organism evidence="1 2">
    <name type="scientific">Caldanaerobacter subterraneus</name>
    <dbReference type="NCBI Taxonomy" id="911092"/>
    <lineage>
        <taxon>Bacteria</taxon>
        <taxon>Bacillati</taxon>
        <taxon>Bacillota</taxon>
        <taxon>Clostridia</taxon>
        <taxon>Thermoanaerobacterales</taxon>
        <taxon>Thermoanaerobacteraceae</taxon>
        <taxon>Caldanaerobacter</taxon>
    </lineage>
</organism>
<evidence type="ECO:0000313" key="2">
    <source>
        <dbReference type="Proteomes" id="UP000529861"/>
    </source>
</evidence>
<accession>A0A7Y2PJY9</accession>
<protein>
    <submittedName>
        <fullName evidence="1">Uncharacterized protein</fullName>
    </submittedName>
</protein>
<dbReference type="RefSeq" id="WP_170270596.1">
    <property type="nucleotide sequence ID" value="NZ_JABEQB010000008.1"/>
</dbReference>
<name>A0A7Y2PJY9_9THEO</name>
<reference evidence="1 2" key="1">
    <citation type="submission" date="2020-04" db="EMBL/GenBank/DDBJ databases">
        <title>Draft genome sequence of Caldanaerobacter sunterraneus. strain 1523vc isolated from Griffin hot spring, Kamchatka, Russia.</title>
        <authorList>
            <person name="Toshchakov S.V."/>
            <person name="Podosokorskaya O.A."/>
            <person name="Kublanov I.V."/>
            <person name="Korzhenkov A."/>
            <person name="Patrushev M.V."/>
        </authorList>
    </citation>
    <scope>NUCLEOTIDE SEQUENCE [LARGE SCALE GENOMIC DNA]</scope>
    <source>
        <strain evidence="1 2">1523vc</strain>
    </source>
</reference>
<dbReference type="Proteomes" id="UP000529861">
    <property type="component" value="Unassembled WGS sequence"/>
</dbReference>
<proteinExistence type="predicted"/>
<gene>
    <name evidence="1" type="ORF">HKI81_03990</name>
</gene>
<sequence>MKTEKEIALEIVSLTQNLETVDEVIIFTDMYIAALETANNHEYDKEQILKEMRDLGEWRV</sequence>